<gene>
    <name evidence="15" type="ORF">IAA19_01995</name>
</gene>
<evidence type="ECO:0000256" key="12">
    <source>
        <dbReference type="SAM" id="Phobius"/>
    </source>
</evidence>
<dbReference type="PANTHER" id="PTHR30175:SF1">
    <property type="entry name" value="PTS SYSTEM ARBUTIN-, CELLOBIOSE-, AND SALICIN-SPECIFIC EIIBC COMPONENT-RELATED"/>
    <property type="match status" value="1"/>
</dbReference>
<dbReference type="Pfam" id="PF02378">
    <property type="entry name" value="PTS_EIIC"/>
    <property type="match status" value="1"/>
</dbReference>
<name>A0A9D2EY50_9ACTN</name>
<organism evidence="15 16">
    <name type="scientific">Candidatus Olsenella pullistercoris</name>
    <dbReference type="NCBI Taxonomy" id="2838712"/>
    <lineage>
        <taxon>Bacteria</taxon>
        <taxon>Bacillati</taxon>
        <taxon>Actinomycetota</taxon>
        <taxon>Coriobacteriia</taxon>
        <taxon>Coriobacteriales</taxon>
        <taxon>Atopobiaceae</taxon>
        <taxon>Olsenella</taxon>
    </lineage>
</organism>
<dbReference type="InterPro" id="IPR003352">
    <property type="entry name" value="PTS_EIIC"/>
</dbReference>
<dbReference type="AlphaFoldDB" id="A0A9D2EY50"/>
<protein>
    <submittedName>
        <fullName evidence="15">PTS transporter subunit EIIC</fullName>
    </submittedName>
</protein>
<feature type="transmembrane region" description="Helical" evidence="12">
    <location>
        <begin position="211"/>
        <end position="236"/>
    </location>
</feature>
<feature type="transmembrane region" description="Helical" evidence="12">
    <location>
        <begin position="335"/>
        <end position="356"/>
    </location>
</feature>
<dbReference type="InterPro" id="IPR018113">
    <property type="entry name" value="PTrfase_EIIB_Cys"/>
</dbReference>
<feature type="transmembrane region" description="Helical" evidence="12">
    <location>
        <begin position="368"/>
        <end position="389"/>
    </location>
</feature>
<dbReference type="SUPFAM" id="SSF55604">
    <property type="entry name" value="Glucose permease domain IIB"/>
    <property type="match status" value="1"/>
</dbReference>
<accession>A0A9D2EY50</accession>
<dbReference type="Proteomes" id="UP000824062">
    <property type="component" value="Unassembled WGS sequence"/>
</dbReference>
<keyword evidence="6" id="KW-0598">Phosphotransferase system</keyword>
<dbReference type="EMBL" id="DXBM01000019">
    <property type="protein sequence ID" value="HIZ45777.1"/>
    <property type="molecule type" value="Genomic_DNA"/>
</dbReference>
<dbReference type="Pfam" id="PF00367">
    <property type="entry name" value="PTS_EIIB"/>
    <property type="match status" value="1"/>
</dbReference>
<keyword evidence="9 12" id="KW-1133">Transmembrane helix</keyword>
<feature type="transmembrane region" description="Helical" evidence="12">
    <location>
        <begin position="154"/>
        <end position="173"/>
    </location>
</feature>
<feature type="transmembrane region" description="Helical" evidence="12">
    <location>
        <begin position="439"/>
        <end position="460"/>
    </location>
</feature>
<sequence>MADNKKIAQDVLEAVGGATNVTTATNCMTRLRLTLKNNDAADLESIKKIKGVLGAQFAGSQLQVIIGQNVPKVLDEFVAMSGVTRGAAVEENLDAPKEKLTPAVIGNRILDYLSGSMTQLIPLIMAGGLFRTFAVILGPQMLNLISETDPTYTFFYTTLYEATFYFLPIYLGYAAAKKLGASPVLGMLTGGLLIAPSLVTSASEGGIVSVYGIQIAAANYSQTVLPVVLSVPVLYFAEKFFKKVMPDVLSTVFTPFCTMIVVVPVSLIVLAPIGNELGNLVANALFGLADLGGIGVLVVMAILGGFWQLFVVAGMHMPIGLLAQVQIIAAGYDPFVFVSTNCAMTAVWGCAFGAFLRMRNKEEKGLALGYVISAIAGGVTEPALFGLIMRYRKTMIGMIVGGAIGAVVSGILGVTYYLAGGASNFMVILNYFQGGQTNIILAAIGMAVSFIIAAVIVYLTGFSEKELDEMDAE</sequence>
<evidence type="ECO:0000256" key="8">
    <source>
        <dbReference type="ARBA" id="ARBA00022777"/>
    </source>
</evidence>
<evidence type="ECO:0000256" key="9">
    <source>
        <dbReference type="ARBA" id="ARBA00022989"/>
    </source>
</evidence>
<dbReference type="PROSITE" id="PS01035">
    <property type="entry name" value="PTS_EIIB_TYPE_1_CYS"/>
    <property type="match status" value="1"/>
</dbReference>
<dbReference type="GO" id="GO:0016301">
    <property type="term" value="F:kinase activity"/>
    <property type="evidence" value="ECO:0007669"/>
    <property type="project" value="UniProtKB-KW"/>
</dbReference>
<evidence type="ECO:0000313" key="16">
    <source>
        <dbReference type="Proteomes" id="UP000824062"/>
    </source>
</evidence>
<comment type="subcellular location">
    <subcellularLocation>
        <location evidence="1">Cell membrane</location>
        <topology evidence="1">Multi-pass membrane protein</topology>
    </subcellularLocation>
</comment>
<evidence type="ECO:0000256" key="3">
    <source>
        <dbReference type="ARBA" id="ARBA00022475"/>
    </source>
</evidence>
<feature type="active site" description="Phosphocysteine intermediate; for EIIB activity" evidence="11">
    <location>
        <position position="27"/>
    </location>
</feature>
<proteinExistence type="predicted"/>
<evidence type="ECO:0000256" key="11">
    <source>
        <dbReference type="PROSITE-ProRule" id="PRU00421"/>
    </source>
</evidence>
<dbReference type="GO" id="GO:0090589">
    <property type="term" value="F:protein-phosphocysteine-trehalose phosphotransferase system transporter activity"/>
    <property type="evidence" value="ECO:0007669"/>
    <property type="project" value="TreeGrafter"/>
</dbReference>
<reference evidence="15" key="1">
    <citation type="journal article" date="2021" name="PeerJ">
        <title>Extensive microbial diversity within the chicken gut microbiome revealed by metagenomics and culture.</title>
        <authorList>
            <person name="Gilroy R."/>
            <person name="Ravi A."/>
            <person name="Getino M."/>
            <person name="Pursley I."/>
            <person name="Horton D.L."/>
            <person name="Alikhan N.F."/>
            <person name="Baker D."/>
            <person name="Gharbi K."/>
            <person name="Hall N."/>
            <person name="Watson M."/>
            <person name="Adriaenssens E.M."/>
            <person name="Foster-Nyarko E."/>
            <person name="Jarju S."/>
            <person name="Secka A."/>
            <person name="Antonio M."/>
            <person name="Oren A."/>
            <person name="Chaudhuri R.R."/>
            <person name="La Ragione R."/>
            <person name="Hildebrand F."/>
            <person name="Pallen M.J."/>
        </authorList>
    </citation>
    <scope>NUCLEOTIDE SEQUENCE</scope>
    <source>
        <strain evidence="15">ChiHjej12B11-14209</strain>
    </source>
</reference>
<keyword evidence="3" id="KW-1003">Cell membrane</keyword>
<feature type="transmembrane region" description="Helical" evidence="12">
    <location>
        <begin position="395"/>
        <end position="418"/>
    </location>
</feature>
<evidence type="ECO:0000256" key="10">
    <source>
        <dbReference type="ARBA" id="ARBA00023136"/>
    </source>
</evidence>
<keyword evidence="10 12" id="KW-0472">Membrane</keyword>
<dbReference type="InterPro" id="IPR001996">
    <property type="entry name" value="PTS_IIB_1"/>
</dbReference>
<feature type="transmembrane region" description="Helical" evidence="12">
    <location>
        <begin position="248"/>
        <end position="274"/>
    </location>
</feature>
<evidence type="ECO:0000256" key="6">
    <source>
        <dbReference type="ARBA" id="ARBA00022683"/>
    </source>
</evidence>
<dbReference type="GO" id="GO:0015771">
    <property type="term" value="P:trehalose transport"/>
    <property type="evidence" value="ECO:0007669"/>
    <property type="project" value="TreeGrafter"/>
</dbReference>
<feature type="transmembrane region" description="Helical" evidence="12">
    <location>
        <begin position="120"/>
        <end position="142"/>
    </location>
</feature>
<keyword evidence="7 12" id="KW-0812">Transmembrane</keyword>
<evidence type="ECO:0000256" key="7">
    <source>
        <dbReference type="ARBA" id="ARBA00022692"/>
    </source>
</evidence>
<dbReference type="InterPro" id="IPR013013">
    <property type="entry name" value="PTS_EIIC_1"/>
</dbReference>
<feature type="transmembrane region" description="Helical" evidence="12">
    <location>
        <begin position="280"/>
        <end position="302"/>
    </location>
</feature>
<dbReference type="GO" id="GO:0008982">
    <property type="term" value="F:protein-N(PI)-phosphohistidine-sugar phosphotransferase activity"/>
    <property type="evidence" value="ECO:0007669"/>
    <property type="project" value="InterPro"/>
</dbReference>
<dbReference type="GO" id="GO:0005886">
    <property type="term" value="C:plasma membrane"/>
    <property type="evidence" value="ECO:0007669"/>
    <property type="project" value="UniProtKB-SubCell"/>
</dbReference>
<dbReference type="PANTHER" id="PTHR30175">
    <property type="entry name" value="PHOSPHOTRANSFERASE SYSTEM TRANSPORT PROTEIN"/>
    <property type="match status" value="1"/>
</dbReference>
<dbReference type="GO" id="GO:0009401">
    <property type="term" value="P:phosphoenolpyruvate-dependent sugar phosphotransferase system"/>
    <property type="evidence" value="ECO:0007669"/>
    <property type="project" value="UniProtKB-KW"/>
</dbReference>
<dbReference type="PROSITE" id="PS51098">
    <property type="entry name" value="PTS_EIIB_TYPE_1"/>
    <property type="match status" value="1"/>
</dbReference>
<keyword evidence="5" id="KW-0808">Transferase</keyword>
<keyword evidence="4" id="KW-0762">Sugar transport</keyword>
<feature type="domain" description="PTS EIIC type-1" evidence="14">
    <location>
        <begin position="111"/>
        <end position="473"/>
    </location>
</feature>
<dbReference type="PROSITE" id="PS51103">
    <property type="entry name" value="PTS_EIIC_TYPE_1"/>
    <property type="match status" value="1"/>
</dbReference>
<dbReference type="CDD" id="cd00212">
    <property type="entry name" value="PTS_IIB_glc"/>
    <property type="match status" value="1"/>
</dbReference>
<evidence type="ECO:0000256" key="4">
    <source>
        <dbReference type="ARBA" id="ARBA00022597"/>
    </source>
</evidence>
<evidence type="ECO:0000259" key="14">
    <source>
        <dbReference type="PROSITE" id="PS51103"/>
    </source>
</evidence>
<feature type="transmembrane region" description="Helical" evidence="12">
    <location>
        <begin position="180"/>
        <end position="199"/>
    </location>
</feature>
<keyword evidence="2" id="KW-0813">Transport</keyword>
<evidence type="ECO:0000256" key="1">
    <source>
        <dbReference type="ARBA" id="ARBA00004651"/>
    </source>
</evidence>
<dbReference type="InterPro" id="IPR050558">
    <property type="entry name" value="PTS_Sugar-Specific_Components"/>
</dbReference>
<evidence type="ECO:0000256" key="2">
    <source>
        <dbReference type="ARBA" id="ARBA00022448"/>
    </source>
</evidence>
<evidence type="ECO:0000313" key="15">
    <source>
        <dbReference type="EMBL" id="HIZ45777.1"/>
    </source>
</evidence>
<evidence type="ECO:0000259" key="13">
    <source>
        <dbReference type="PROSITE" id="PS51098"/>
    </source>
</evidence>
<comment type="caution">
    <text evidence="15">The sequence shown here is derived from an EMBL/GenBank/DDBJ whole genome shotgun (WGS) entry which is preliminary data.</text>
</comment>
<evidence type="ECO:0000256" key="5">
    <source>
        <dbReference type="ARBA" id="ARBA00022679"/>
    </source>
</evidence>
<dbReference type="Gene3D" id="3.30.1360.60">
    <property type="entry name" value="Glucose permease domain IIB"/>
    <property type="match status" value="1"/>
</dbReference>
<reference evidence="15" key="2">
    <citation type="submission" date="2021-04" db="EMBL/GenBank/DDBJ databases">
        <authorList>
            <person name="Gilroy R."/>
        </authorList>
    </citation>
    <scope>NUCLEOTIDE SEQUENCE</scope>
    <source>
        <strain evidence="15">ChiHjej12B11-14209</strain>
    </source>
</reference>
<feature type="domain" description="PTS EIIB type-1" evidence="13">
    <location>
        <begin position="5"/>
        <end position="87"/>
    </location>
</feature>
<dbReference type="InterPro" id="IPR036878">
    <property type="entry name" value="Glu_permease_IIB"/>
</dbReference>
<keyword evidence="8" id="KW-0418">Kinase</keyword>